<dbReference type="Proteomes" id="UP000612456">
    <property type="component" value="Unassembled WGS sequence"/>
</dbReference>
<reference evidence="1" key="1">
    <citation type="journal article" date="2014" name="Int. J. Syst. Evol. Microbiol.">
        <title>Complete genome sequence of Corynebacterium casei LMG S-19264T (=DSM 44701T), isolated from a smear-ripened cheese.</title>
        <authorList>
            <consortium name="US DOE Joint Genome Institute (JGI-PGF)"/>
            <person name="Walter F."/>
            <person name="Albersmeier A."/>
            <person name="Kalinowski J."/>
            <person name="Ruckert C."/>
        </authorList>
    </citation>
    <scope>NUCLEOTIDE SEQUENCE</scope>
    <source>
        <strain evidence="1">CGMCC 1.15178</strain>
    </source>
</reference>
<comment type="caution">
    <text evidence="1">The sequence shown here is derived from an EMBL/GenBank/DDBJ whole genome shotgun (WGS) entry which is preliminary data.</text>
</comment>
<name>A0A916YSF0_9BACL</name>
<sequence>MPYNRNVLLGLISEIEDVLEPGVFWFKVSPSQHERLRYGSSVKKREQGLNEHR</sequence>
<dbReference type="AlphaFoldDB" id="A0A916YSF0"/>
<evidence type="ECO:0000313" key="2">
    <source>
        <dbReference type="Proteomes" id="UP000612456"/>
    </source>
</evidence>
<accession>A0A916YSF0</accession>
<proteinExistence type="predicted"/>
<protein>
    <submittedName>
        <fullName evidence="1">Uncharacterized protein</fullName>
    </submittedName>
</protein>
<organism evidence="1 2">
    <name type="scientific">Paenibacillus nasutitermitis</name>
    <dbReference type="NCBI Taxonomy" id="1652958"/>
    <lineage>
        <taxon>Bacteria</taxon>
        <taxon>Bacillati</taxon>
        <taxon>Bacillota</taxon>
        <taxon>Bacilli</taxon>
        <taxon>Bacillales</taxon>
        <taxon>Paenibacillaceae</taxon>
        <taxon>Paenibacillus</taxon>
    </lineage>
</organism>
<dbReference type="EMBL" id="BMHP01000001">
    <property type="protein sequence ID" value="GGD58966.1"/>
    <property type="molecule type" value="Genomic_DNA"/>
</dbReference>
<evidence type="ECO:0000313" key="1">
    <source>
        <dbReference type="EMBL" id="GGD58966.1"/>
    </source>
</evidence>
<keyword evidence="2" id="KW-1185">Reference proteome</keyword>
<reference evidence="1" key="2">
    <citation type="submission" date="2020-09" db="EMBL/GenBank/DDBJ databases">
        <authorList>
            <person name="Sun Q."/>
            <person name="Zhou Y."/>
        </authorList>
    </citation>
    <scope>NUCLEOTIDE SEQUENCE</scope>
    <source>
        <strain evidence="1">CGMCC 1.15178</strain>
    </source>
</reference>
<gene>
    <name evidence="1" type="ORF">GCM10010911_16000</name>
</gene>